<feature type="region of interest" description="Disordered" evidence="1">
    <location>
        <begin position="1"/>
        <end position="29"/>
    </location>
</feature>
<dbReference type="AlphaFoldDB" id="A0A1I0QRJ7"/>
<sequence>MVLEMANRNCPKSDAESEGNAAERGSSAGISRRKALQVGGFVGVGSLLGIPGATNDVAASADGSEPKEEIYLNYDGYDSWDEIYRMSNGSGDNLSLVSSPTYSGDSSLQLAVQEDEHWGISTHYEFDDGLLELNTRVTFALNSNWDMSGRSVANCRLWNCAMALDPDGNSGGGEPDGTNGWSNRMYVSSKGTTSDGPYNLLSYTYHMDKSQDHDYIIDGNDYVVKEVDIHPGRWYEFEYYVRVNTVSNGEANNDGVVKYWLDDDLIYDRQDLRFTVDLDENIIDSNGPVGHYGGGYTAPQNLYAYYDEHAMALDGTFS</sequence>
<evidence type="ECO:0000256" key="1">
    <source>
        <dbReference type="SAM" id="MobiDB-lite"/>
    </source>
</evidence>
<dbReference type="Proteomes" id="UP000183275">
    <property type="component" value="Unassembled WGS sequence"/>
</dbReference>
<accession>A0A1I0QRJ7</accession>
<protein>
    <recommendedName>
        <fullName evidence="4">Polysaccharide lyase</fullName>
    </recommendedName>
</protein>
<organism evidence="2 3">
    <name type="scientific">Natrinema salifodinae</name>
    <dbReference type="NCBI Taxonomy" id="1202768"/>
    <lineage>
        <taxon>Archaea</taxon>
        <taxon>Methanobacteriati</taxon>
        <taxon>Methanobacteriota</taxon>
        <taxon>Stenosarchaea group</taxon>
        <taxon>Halobacteria</taxon>
        <taxon>Halobacteriales</taxon>
        <taxon>Natrialbaceae</taxon>
        <taxon>Natrinema</taxon>
    </lineage>
</organism>
<dbReference type="Gene3D" id="2.60.120.200">
    <property type="match status" value="1"/>
</dbReference>
<dbReference type="EMBL" id="FOIS01000005">
    <property type="protein sequence ID" value="SEW30148.1"/>
    <property type="molecule type" value="Genomic_DNA"/>
</dbReference>
<dbReference type="RefSeq" id="WP_074854850.1">
    <property type="nucleotide sequence ID" value="NZ_FOIS01000005.1"/>
</dbReference>
<gene>
    <name evidence="2" type="ORF">SAMN05216285_3808</name>
</gene>
<reference evidence="3" key="1">
    <citation type="submission" date="2016-10" db="EMBL/GenBank/DDBJ databases">
        <authorList>
            <person name="Varghese N."/>
        </authorList>
    </citation>
    <scope>NUCLEOTIDE SEQUENCE [LARGE SCALE GENOMIC DNA]</scope>
    <source>
        <strain evidence="3">CGMCC 1.12284</strain>
    </source>
</reference>
<dbReference type="eggNOG" id="arCOG10745">
    <property type="taxonomic scope" value="Archaea"/>
</dbReference>
<evidence type="ECO:0000313" key="3">
    <source>
        <dbReference type="Proteomes" id="UP000183275"/>
    </source>
</evidence>
<name>A0A1I0QRJ7_9EURY</name>
<proteinExistence type="predicted"/>
<keyword evidence="3" id="KW-1185">Reference proteome</keyword>
<evidence type="ECO:0008006" key="4">
    <source>
        <dbReference type="Google" id="ProtNLM"/>
    </source>
</evidence>
<evidence type="ECO:0000313" key="2">
    <source>
        <dbReference type="EMBL" id="SEW30148.1"/>
    </source>
</evidence>